<dbReference type="EMBL" id="KN823091">
    <property type="protein sequence ID" value="KIO23198.1"/>
    <property type="molecule type" value="Genomic_DNA"/>
</dbReference>
<sequence>MSHTEQPNQSSPTFLAFKKSLSGEVVRPGEQNYDYGIFRWTDNSVRPASYVVFPKSAEDVSKAIRFGENEGLELAICGGGHSWSSASSTTGLVVHLGKYLNSARCDPEAELLYVEGGALWETVDRVGMEHGLATVAGTVNHTGVGGLALGGGYGWLTGRRGMAVDNIVQLTVVLASGEIVIANEKEHPDLFWGCRGGGCNFGAITELVFKAHPQRPTVFVTFLTFPMEKLDTVVEAAEAWCTTAGPDEGCHLRCNGAGAGAKNPGLVLRVVYFYNGTAEEGRKAAKKLYDAGPSGENTMEELPYVKLNGLANAVNAHGGRKYAKGLTMKSQMTPAVMKDLVTAMELANKSSANYTNCGVLVDYTPKHAVMSVPLDAAAYAGRGTGIEFLAWIYYTDPSLDNATRDQVREWCSIVSNDASMATRAGKGDEALGIGYANYDPEPKGAAMVFGPNYERLRRVKRQYDPECVWKKWYPIEPAANREVS</sequence>
<dbReference type="InterPro" id="IPR016167">
    <property type="entry name" value="FAD-bd_PCMH_sub1"/>
</dbReference>
<protein>
    <recommendedName>
        <fullName evidence="6">FAD-binding PCMH-type domain-containing protein</fullName>
    </recommendedName>
</protein>
<comment type="cofactor">
    <cofactor evidence="1">
        <name>FAD</name>
        <dbReference type="ChEBI" id="CHEBI:57692"/>
    </cofactor>
</comment>
<evidence type="ECO:0000256" key="2">
    <source>
        <dbReference type="ARBA" id="ARBA00005466"/>
    </source>
</evidence>
<comment type="similarity">
    <text evidence="2">Belongs to the oxygen-dependent FAD-linked oxidoreductase family.</text>
</comment>
<dbReference type="Gene3D" id="3.40.462.20">
    <property type="match status" value="1"/>
</dbReference>
<reference evidence="7 8" key="1">
    <citation type="submission" date="2014-04" db="EMBL/GenBank/DDBJ databases">
        <authorList>
            <consortium name="DOE Joint Genome Institute"/>
            <person name="Kuo A."/>
            <person name="Girlanda M."/>
            <person name="Perotto S."/>
            <person name="Kohler A."/>
            <person name="Nagy L.G."/>
            <person name="Floudas D."/>
            <person name="Copeland A."/>
            <person name="Barry K.W."/>
            <person name="Cichocki N."/>
            <person name="Veneault-Fourrey C."/>
            <person name="LaButti K."/>
            <person name="Lindquist E.A."/>
            <person name="Lipzen A."/>
            <person name="Lundell T."/>
            <person name="Morin E."/>
            <person name="Murat C."/>
            <person name="Sun H."/>
            <person name="Tunlid A."/>
            <person name="Henrissat B."/>
            <person name="Grigoriev I.V."/>
            <person name="Hibbett D.S."/>
            <person name="Martin F."/>
            <person name="Nordberg H.P."/>
            <person name="Cantor M.N."/>
            <person name="Hua S.X."/>
        </authorList>
    </citation>
    <scope>NUCLEOTIDE SEQUENCE [LARGE SCALE GENOMIC DNA]</scope>
    <source>
        <strain evidence="7 8">MUT 4182</strain>
    </source>
</reference>
<evidence type="ECO:0000313" key="8">
    <source>
        <dbReference type="Proteomes" id="UP000054248"/>
    </source>
</evidence>
<dbReference type="InterPro" id="IPR036318">
    <property type="entry name" value="FAD-bd_PCMH-like_sf"/>
</dbReference>
<dbReference type="InterPro" id="IPR050416">
    <property type="entry name" value="FAD-linked_Oxidoreductase"/>
</dbReference>
<dbReference type="Gene3D" id="3.30.43.10">
    <property type="entry name" value="Uridine Diphospho-n-acetylenolpyruvylglucosamine Reductase, domain 2"/>
    <property type="match status" value="1"/>
</dbReference>
<dbReference type="InterPro" id="IPR016169">
    <property type="entry name" value="FAD-bd_PCMH_sub2"/>
</dbReference>
<dbReference type="PANTHER" id="PTHR42973">
    <property type="entry name" value="BINDING OXIDOREDUCTASE, PUTATIVE (AFU_ORTHOLOGUE AFUA_1G17690)-RELATED"/>
    <property type="match status" value="1"/>
</dbReference>
<dbReference type="InterPro" id="IPR016166">
    <property type="entry name" value="FAD-bd_PCMH"/>
</dbReference>
<dbReference type="Pfam" id="PF01565">
    <property type="entry name" value="FAD_binding_4"/>
    <property type="match status" value="1"/>
</dbReference>
<dbReference type="HOGENOM" id="CLU_018354_10_0_1"/>
<keyword evidence="3" id="KW-0285">Flavoprotein</keyword>
<evidence type="ECO:0000256" key="1">
    <source>
        <dbReference type="ARBA" id="ARBA00001974"/>
    </source>
</evidence>
<keyword evidence="4" id="KW-0274">FAD</keyword>
<accession>A0A0C3KP62</accession>
<organism evidence="7 8">
    <name type="scientific">Tulasnella calospora MUT 4182</name>
    <dbReference type="NCBI Taxonomy" id="1051891"/>
    <lineage>
        <taxon>Eukaryota</taxon>
        <taxon>Fungi</taxon>
        <taxon>Dikarya</taxon>
        <taxon>Basidiomycota</taxon>
        <taxon>Agaricomycotina</taxon>
        <taxon>Agaricomycetes</taxon>
        <taxon>Cantharellales</taxon>
        <taxon>Tulasnellaceae</taxon>
        <taxon>Tulasnella</taxon>
    </lineage>
</organism>
<dbReference type="OrthoDB" id="415825at2759"/>
<dbReference type="STRING" id="1051891.A0A0C3KP62"/>
<name>A0A0C3KP62_9AGAM</name>
<evidence type="ECO:0000256" key="4">
    <source>
        <dbReference type="ARBA" id="ARBA00022827"/>
    </source>
</evidence>
<evidence type="ECO:0000259" key="6">
    <source>
        <dbReference type="PROSITE" id="PS51387"/>
    </source>
</evidence>
<dbReference type="Gene3D" id="3.30.465.10">
    <property type="match status" value="1"/>
</dbReference>
<dbReference type="InterPro" id="IPR006094">
    <property type="entry name" value="Oxid_FAD_bind_N"/>
</dbReference>
<dbReference type="SUPFAM" id="SSF56176">
    <property type="entry name" value="FAD-binding/transporter-associated domain-like"/>
    <property type="match status" value="1"/>
</dbReference>
<evidence type="ECO:0000313" key="7">
    <source>
        <dbReference type="EMBL" id="KIO23198.1"/>
    </source>
</evidence>
<dbReference type="Proteomes" id="UP000054248">
    <property type="component" value="Unassembled WGS sequence"/>
</dbReference>
<dbReference type="GO" id="GO:0016491">
    <property type="term" value="F:oxidoreductase activity"/>
    <property type="evidence" value="ECO:0007669"/>
    <property type="project" value="UniProtKB-KW"/>
</dbReference>
<reference evidence="8" key="2">
    <citation type="submission" date="2015-01" db="EMBL/GenBank/DDBJ databases">
        <title>Evolutionary Origins and Diversification of the Mycorrhizal Mutualists.</title>
        <authorList>
            <consortium name="DOE Joint Genome Institute"/>
            <consortium name="Mycorrhizal Genomics Consortium"/>
            <person name="Kohler A."/>
            <person name="Kuo A."/>
            <person name="Nagy L.G."/>
            <person name="Floudas D."/>
            <person name="Copeland A."/>
            <person name="Barry K.W."/>
            <person name="Cichocki N."/>
            <person name="Veneault-Fourrey C."/>
            <person name="LaButti K."/>
            <person name="Lindquist E.A."/>
            <person name="Lipzen A."/>
            <person name="Lundell T."/>
            <person name="Morin E."/>
            <person name="Murat C."/>
            <person name="Riley R."/>
            <person name="Ohm R."/>
            <person name="Sun H."/>
            <person name="Tunlid A."/>
            <person name="Henrissat B."/>
            <person name="Grigoriev I.V."/>
            <person name="Hibbett D.S."/>
            <person name="Martin F."/>
        </authorList>
    </citation>
    <scope>NUCLEOTIDE SEQUENCE [LARGE SCALE GENOMIC DNA]</scope>
    <source>
        <strain evidence="8">MUT 4182</strain>
    </source>
</reference>
<gene>
    <name evidence="7" type="ORF">M407DRAFT_27346</name>
</gene>
<proteinExistence type="inferred from homology"/>
<dbReference type="PROSITE" id="PS51387">
    <property type="entry name" value="FAD_PCMH"/>
    <property type="match status" value="1"/>
</dbReference>
<dbReference type="GO" id="GO:0071949">
    <property type="term" value="F:FAD binding"/>
    <property type="evidence" value="ECO:0007669"/>
    <property type="project" value="InterPro"/>
</dbReference>
<keyword evidence="5" id="KW-0560">Oxidoreductase</keyword>
<dbReference type="InterPro" id="IPR012951">
    <property type="entry name" value="BBE"/>
</dbReference>
<feature type="domain" description="FAD-binding PCMH-type" evidence="6">
    <location>
        <begin position="43"/>
        <end position="214"/>
    </location>
</feature>
<dbReference type="Pfam" id="PF08031">
    <property type="entry name" value="BBE"/>
    <property type="match status" value="1"/>
</dbReference>
<dbReference type="PANTHER" id="PTHR42973:SF39">
    <property type="entry name" value="FAD-BINDING PCMH-TYPE DOMAIN-CONTAINING PROTEIN"/>
    <property type="match status" value="1"/>
</dbReference>
<keyword evidence="8" id="KW-1185">Reference proteome</keyword>
<dbReference type="AlphaFoldDB" id="A0A0C3KP62"/>
<evidence type="ECO:0000256" key="3">
    <source>
        <dbReference type="ARBA" id="ARBA00022630"/>
    </source>
</evidence>
<evidence type="ECO:0000256" key="5">
    <source>
        <dbReference type="ARBA" id="ARBA00023002"/>
    </source>
</evidence>